<keyword evidence="2" id="KW-1185">Reference proteome</keyword>
<proteinExistence type="predicted"/>
<evidence type="ECO:0008006" key="3">
    <source>
        <dbReference type="Google" id="ProtNLM"/>
    </source>
</evidence>
<protein>
    <recommendedName>
        <fullName evidence="3">DUF397 domain-containing protein</fullName>
    </recommendedName>
</protein>
<comment type="caution">
    <text evidence="1">The sequence shown here is derived from an EMBL/GenBank/DDBJ whole genome shotgun (WGS) entry which is preliminary data.</text>
</comment>
<dbReference type="RefSeq" id="WP_344338109.1">
    <property type="nucleotide sequence ID" value="NZ_BAAAKJ010000227.1"/>
</dbReference>
<sequence>MSECSLYELDLSRVEFNRACGGNQGAGDDAETCVTLGAVPGAPGVFALGDSKRPDVRPLLFTVEELSAAGIDPLRFGLSV</sequence>
<gene>
    <name evidence="1" type="ORF">GCM10009639_42040</name>
</gene>
<dbReference type="EMBL" id="BAAAKJ010000227">
    <property type="protein sequence ID" value="GAA1400669.1"/>
    <property type="molecule type" value="Genomic_DNA"/>
</dbReference>
<dbReference type="Proteomes" id="UP001499863">
    <property type="component" value="Unassembled WGS sequence"/>
</dbReference>
<name>A0ABP4IWE6_9ACTN</name>
<accession>A0ABP4IWE6</accession>
<reference evidence="2" key="1">
    <citation type="journal article" date="2019" name="Int. J. Syst. Evol. Microbiol.">
        <title>The Global Catalogue of Microorganisms (GCM) 10K type strain sequencing project: providing services to taxonomists for standard genome sequencing and annotation.</title>
        <authorList>
            <consortium name="The Broad Institute Genomics Platform"/>
            <consortium name="The Broad Institute Genome Sequencing Center for Infectious Disease"/>
            <person name="Wu L."/>
            <person name="Ma J."/>
        </authorList>
    </citation>
    <scope>NUCLEOTIDE SEQUENCE [LARGE SCALE GENOMIC DNA]</scope>
    <source>
        <strain evidence="2">JCM 12393</strain>
    </source>
</reference>
<evidence type="ECO:0000313" key="1">
    <source>
        <dbReference type="EMBL" id="GAA1400669.1"/>
    </source>
</evidence>
<organism evidence="1 2">
    <name type="scientific">Kitasatospora putterlickiae</name>
    <dbReference type="NCBI Taxonomy" id="221725"/>
    <lineage>
        <taxon>Bacteria</taxon>
        <taxon>Bacillati</taxon>
        <taxon>Actinomycetota</taxon>
        <taxon>Actinomycetes</taxon>
        <taxon>Kitasatosporales</taxon>
        <taxon>Streptomycetaceae</taxon>
        <taxon>Kitasatospora</taxon>
    </lineage>
</organism>
<evidence type="ECO:0000313" key="2">
    <source>
        <dbReference type="Proteomes" id="UP001499863"/>
    </source>
</evidence>